<gene>
    <name evidence="2" type="ORF">TCDM_09049</name>
</gene>
<accession>V5D6V5</accession>
<sequence length="287" mass="32120">MKEKRSSPSHRSSHSHSCYYCYSLSSVPHRHATLTSTRAPPAKAVRHALPLSRNIRHLPPVEQLRVLHVPHNRRHAPAAEHTQRHNLVPPLLHNHERKAQRVLAHVLHAPQPPADQVVRHALHLSVLVVLGAHLHIISIHDLGAARGCRAVPLLWRATMCRAGPASSHTSPFAHTKWQCNVEKRLAAQHMHEGTKSSNAIHVAMQQRALRTYTQTTAKRGTWHIQIHGAVLYFSPPRRIGIASHTHSEARRTPSAPLRAQSAGRRPVTLVPSQWVTQAIVVVDHRCI</sequence>
<dbReference type="Proteomes" id="UP000017861">
    <property type="component" value="Unassembled WGS sequence"/>
</dbReference>
<reference evidence="2 3" key="1">
    <citation type="journal article" date="2014" name="Genome Announc.">
        <title>Trypanosoma cruzi Clone Dm28c Draft Genome Sequence.</title>
        <authorList>
            <person name="Grisard E.C."/>
            <person name="Teixeira S.M."/>
            <person name="de Almeida L.G."/>
            <person name="Stoco P.H."/>
            <person name="Gerber A.L."/>
            <person name="Talavera-Lopez C."/>
            <person name="Lima O.C."/>
            <person name="Andersson B."/>
            <person name="de Vasconcelos A.T."/>
        </authorList>
    </citation>
    <scope>NUCLEOTIDE SEQUENCE [LARGE SCALE GENOMIC DNA]</scope>
    <source>
        <strain evidence="2 3">Dm28c</strain>
    </source>
</reference>
<dbReference type="OrthoDB" id="10672960at2759"/>
<protein>
    <submittedName>
        <fullName evidence="2">Uncharacterized protein</fullName>
    </submittedName>
</protein>
<name>V5D6V5_TRYCR</name>
<evidence type="ECO:0000256" key="1">
    <source>
        <dbReference type="SAM" id="MobiDB-lite"/>
    </source>
</evidence>
<dbReference type="VEuPathDB" id="TriTrypDB:TCDM_09049"/>
<dbReference type="EMBL" id="AYLP01000139">
    <property type="protein sequence ID" value="ESS63181.1"/>
    <property type="molecule type" value="Genomic_DNA"/>
</dbReference>
<dbReference type="AlphaFoldDB" id="V5D6V5"/>
<comment type="caution">
    <text evidence="2">The sequence shown here is derived from an EMBL/GenBank/DDBJ whole genome shotgun (WGS) entry which is preliminary data.</text>
</comment>
<evidence type="ECO:0000313" key="2">
    <source>
        <dbReference type="EMBL" id="ESS63181.1"/>
    </source>
</evidence>
<evidence type="ECO:0000313" key="3">
    <source>
        <dbReference type="Proteomes" id="UP000017861"/>
    </source>
</evidence>
<proteinExistence type="predicted"/>
<feature type="region of interest" description="Disordered" evidence="1">
    <location>
        <begin position="244"/>
        <end position="263"/>
    </location>
</feature>
<organism evidence="2 3">
    <name type="scientific">Trypanosoma cruzi Dm28c</name>
    <dbReference type="NCBI Taxonomy" id="1416333"/>
    <lineage>
        <taxon>Eukaryota</taxon>
        <taxon>Discoba</taxon>
        <taxon>Euglenozoa</taxon>
        <taxon>Kinetoplastea</taxon>
        <taxon>Metakinetoplastina</taxon>
        <taxon>Trypanosomatida</taxon>
        <taxon>Trypanosomatidae</taxon>
        <taxon>Trypanosoma</taxon>
        <taxon>Schizotrypanum</taxon>
    </lineage>
</organism>